<dbReference type="Proteomes" id="UP001500713">
    <property type="component" value="Unassembled WGS sequence"/>
</dbReference>
<dbReference type="RefSeq" id="WP_229954558.1">
    <property type="nucleotide sequence ID" value="NZ_BAAAEM010000002.1"/>
</dbReference>
<dbReference type="Pfam" id="PF02602">
    <property type="entry name" value="HEM4"/>
    <property type="match status" value="1"/>
</dbReference>
<reference evidence="2 3" key="1">
    <citation type="journal article" date="2019" name="Int. J. Syst. Evol. Microbiol.">
        <title>The Global Catalogue of Microorganisms (GCM) 10K type strain sequencing project: providing services to taxonomists for standard genome sequencing and annotation.</title>
        <authorList>
            <consortium name="The Broad Institute Genomics Platform"/>
            <consortium name="The Broad Institute Genome Sequencing Center for Infectious Disease"/>
            <person name="Wu L."/>
            <person name="Ma J."/>
        </authorList>
    </citation>
    <scope>NUCLEOTIDE SEQUENCE [LARGE SCALE GENOMIC DNA]</scope>
    <source>
        <strain evidence="2 3">JCM 14162</strain>
    </source>
</reference>
<evidence type="ECO:0000313" key="2">
    <source>
        <dbReference type="EMBL" id="GAA0479004.1"/>
    </source>
</evidence>
<accession>A0ABN1AKV5</accession>
<evidence type="ECO:0000259" key="1">
    <source>
        <dbReference type="Pfam" id="PF02602"/>
    </source>
</evidence>
<evidence type="ECO:0000313" key="3">
    <source>
        <dbReference type="Proteomes" id="UP001500713"/>
    </source>
</evidence>
<name>A0ABN1AKV5_9SPHN</name>
<comment type="caution">
    <text evidence="2">The sequence shown here is derived from an EMBL/GenBank/DDBJ whole genome shotgun (WGS) entry which is preliminary data.</text>
</comment>
<dbReference type="InterPro" id="IPR036108">
    <property type="entry name" value="4pyrrol_syn_uPrphyn_synt_sf"/>
</dbReference>
<dbReference type="Gene3D" id="3.40.50.10090">
    <property type="match status" value="1"/>
</dbReference>
<organism evidence="2 3">
    <name type="scientific">Parasphingorhabdus litoris</name>
    <dbReference type="NCBI Taxonomy" id="394733"/>
    <lineage>
        <taxon>Bacteria</taxon>
        <taxon>Pseudomonadati</taxon>
        <taxon>Pseudomonadota</taxon>
        <taxon>Alphaproteobacteria</taxon>
        <taxon>Sphingomonadales</taxon>
        <taxon>Sphingomonadaceae</taxon>
        <taxon>Parasphingorhabdus</taxon>
    </lineage>
</organism>
<proteinExistence type="predicted"/>
<protein>
    <recommendedName>
        <fullName evidence="1">Tetrapyrrole biosynthesis uroporphyrinogen III synthase domain-containing protein</fullName>
    </recommendedName>
</protein>
<feature type="domain" description="Tetrapyrrole biosynthesis uroporphyrinogen III synthase" evidence="1">
    <location>
        <begin position="17"/>
        <end position="218"/>
    </location>
</feature>
<gene>
    <name evidence="2" type="ORF">GCM10009096_21240</name>
</gene>
<dbReference type="InterPro" id="IPR003754">
    <property type="entry name" value="4pyrrol_synth_uPrphyn_synth"/>
</dbReference>
<dbReference type="SUPFAM" id="SSF69618">
    <property type="entry name" value="HemD-like"/>
    <property type="match status" value="1"/>
</dbReference>
<sequence length="227" mass="24313">MTLSVLVLRPIEGARKTARRAEEIGLTVNIDPLFVIESMDWKAPPASDFDAVMVTSANGVQYAGAELSNYKQLPFLAVGEATAAAARQAGFNVVETGSGGAIDLLQSLPADRYSRILRLTGKDHVKLVPSGREITLCRVYQARALPLGAIAQKALRQGQVVLLYSVRAAKILITEMDRLDLDRSINYVAALSPNIAQAAGSGWKSKQIADQPTDDALLSLAGRLCLP</sequence>
<dbReference type="EMBL" id="BAAAEM010000002">
    <property type="protein sequence ID" value="GAA0479004.1"/>
    <property type="molecule type" value="Genomic_DNA"/>
</dbReference>
<dbReference type="CDD" id="cd06578">
    <property type="entry name" value="HemD"/>
    <property type="match status" value="1"/>
</dbReference>
<keyword evidence="3" id="KW-1185">Reference proteome</keyword>